<dbReference type="InterPro" id="IPR028978">
    <property type="entry name" value="Chorismate_lyase_/UTRA_dom_sf"/>
</dbReference>
<keyword evidence="3" id="KW-0804">Transcription</keyword>
<evidence type="ECO:0000313" key="6">
    <source>
        <dbReference type="Proteomes" id="UP000294593"/>
    </source>
</evidence>
<dbReference type="InterPro" id="IPR050679">
    <property type="entry name" value="Bact_HTH_transcr_reg"/>
</dbReference>
<name>A0A4V3CV16_9BURK</name>
<sequence>MRSRPDPLTPDPVPAPVPVLEDVFDLVRLDQASSRPLYLQLTEQLRTLIDAGALASGQNLPAERVLAERLKVSRTTVKHCYDELRSLSVLSTHGRGGTVVHAPPRLSPELRQLKGFTQEMRELGMTPSSRLLERAVVQDRTMASVFKRPSTASFLRVVRLRLADDCPMSREVAWYDLTLAPALEGWDTHGSVYAYLQDVCRIRMGHADQSIEAVMSSEAEASVFGFDQPGPCLLFKRHTYSTHQQLVEYVEGTFRGDAYAYRLKMPA</sequence>
<dbReference type="CDD" id="cd07377">
    <property type="entry name" value="WHTH_GntR"/>
    <property type="match status" value="1"/>
</dbReference>
<dbReference type="OrthoDB" id="5296437at2"/>
<dbReference type="SUPFAM" id="SSF64288">
    <property type="entry name" value="Chorismate lyase-like"/>
    <property type="match status" value="1"/>
</dbReference>
<dbReference type="SUPFAM" id="SSF46785">
    <property type="entry name" value="Winged helix' DNA-binding domain"/>
    <property type="match status" value="1"/>
</dbReference>
<gene>
    <name evidence="5" type="ORF">EV672_11164</name>
</gene>
<dbReference type="InterPro" id="IPR036388">
    <property type="entry name" value="WH-like_DNA-bd_sf"/>
</dbReference>
<protein>
    <submittedName>
        <fullName evidence="5">GntR family transcriptional regulator</fullName>
    </submittedName>
</protein>
<proteinExistence type="predicted"/>
<feature type="domain" description="HTH gntR-type" evidence="4">
    <location>
        <begin position="35"/>
        <end position="103"/>
    </location>
</feature>
<evidence type="ECO:0000313" key="5">
    <source>
        <dbReference type="EMBL" id="TDP80728.1"/>
    </source>
</evidence>
<dbReference type="InterPro" id="IPR000524">
    <property type="entry name" value="Tscrpt_reg_HTH_GntR"/>
</dbReference>
<dbReference type="GO" id="GO:0045892">
    <property type="term" value="P:negative regulation of DNA-templated transcription"/>
    <property type="evidence" value="ECO:0007669"/>
    <property type="project" value="TreeGrafter"/>
</dbReference>
<evidence type="ECO:0000256" key="3">
    <source>
        <dbReference type="ARBA" id="ARBA00023163"/>
    </source>
</evidence>
<dbReference type="Gene3D" id="1.10.10.10">
    <property type="entry name" value="Winged helix-like DNA-binding domain superfamily/Winged helix DNA-binding domain"/>
    <property type="match status" value="1"/>
</dbReference>
<dbReference type="PANTHER" id="PTHR44846">
    <property type="entry name" value="MANNOSYL-D-GLYCERATE TRANSPORT/METABOLISM SYSTEM REPRESSOR MNGR-RELATED"/>
    <property type="match status" value="1"/>
</dbReference>
<dbReference type="AlphaFoldDB" id="A0A4V3CV16"/>
<dbReference type="Gene3D" id="3.40.1410.10">
    <property type="entry name" value="Chorismate lyase-like"/>
    <property type="match status" value="1"/>
</dbReference>
<keyword evidence="1" id="KW-0805">Transcription regulation</keyword>
<organism evidence="5 6">
    <name type="scientific">Aquabacterium commune</name>
    <dbReference type="NCBI Taxonomy" id="70586"/>
    <lineage>
        <taxon>Bacteria</taxon>
        <taxon>Pseudomonadati</taxon>
        <taxon>Pseudomonadota</taxon>
        <taxon>Betaproteobacteria</taxon>
        <taxon>Burkholderiales</taxon>
        <taxon>Aquabacterium</taxon>
    </lineage>
</organism>
<dbReference type="Proteomes" id="UP000294593">
    <property type="component" value="Unassembled WGS sequence"/>
</dbReference>
<dbReference type="GO" id="GO:0003700">
    <property type="term" value="F:DNA-binding transcription factor activity"/>
    <property type="evidence" value="ECO:0007669"/>
    <property type="project" value="InterPro"/>
</dbReference>
<keyword evidence="6" id="KW-1185">Reference proteome</keyword>
<dbReference type="Pfam" id="PF07702">
    <property type="entry name" value="UTRA"/>
    <property type="match status" value="1"/>
</dbReference>
<comment type="caution">
    <text evidence="5">The sequence shown here is derived from an EMBL/GenBank/DDBJ whole genome shotgun (WGS) entry which is preliminary data.</text>
</comment>
<dbReference type="InterPro" id="IPR011663">
    <property type="entry name" value="UTRA"/>
</dbReference>
<dbReference type="EMBL" id="SNXW01000011">
    <property type="protein sequence ID" value="TDP80728.1"/>
    <property type="molecule type" value="Genomic_DNA"/>
</dbReference>
<evidence type="ECO:0000256" key="1">
    <source>
        <dbReference type="ARBA" id="ARBA00023015"/>
    </source>
</evidence>
<dbReference type="PANTHER" id="PTHR44846:SF1">
    <property type="entry name" value="MANNOSYL-D-GLYCERATE TRANSPORT_METABOLISM SYSTEM REPRESSOR MNGR-RELATED"/>
    <property type="match status" value="1"/>
</dbReference>
<dbReference type="SMART" id="SM00345">
    <property type="entry name" value="HTH_GNTR"/>
    <property type="match status" value="1"/>
</dbReference>
<dbReference type="GO" id="GO:0003677">
    <property type="term" value="F:DNA binding"/>
    <property type="evidence" value="ECO:0007669"/>
    <property type="project" value="UniProtKB-KW"/>
</dbReference>
<dbReference type="PROSITE" id="PS50949">
    <property type="entry name" value="HTH_GNTR"/>
    <property type="match status" value="1"/>
</dbReference>
<dbReference type="PRINTS" id="PR00035">
    <property type="entry name" value="HTHGNTR"/>
</dbReference>
<dbReference type="SMART" id="SM00866">
    <property type="entry name" value="UTRA"/>
    <property type="match status" value="1"/>
</dbReference>
<reference evidence="5 6" key="1">
    <citation type="submission" date="2019-03" db="EMBL/GenBank/DDBJ databases">
        <title>Genomic Encyclopedia of Type Strains, Phase IV (KMG-IV): sequencing the most valuable type-strain genomes for metagenomic binning, comparative biology and taxonomic classification.</title>
        <authorList>
            <person name="Goeker M."/>
        </authorList>
    </citation>
    <scope>NUCLEOTIDE SEQUENCE [LARGE SCALE GENOMIC DNA]</scope>
    <source>
        <strain evidence="5 6">DSM 11901</strain>
    </source>
</reference>
<evidence type="ECO:0000256" key="2">
    <source>
        <dbReference type="ARBA" id="ARBA00023125"/>
    </source>
</evidence>
<keyword evidence="2" id="KW-0238">DNA-binding</keyword>
<dbReference type="Pfam" id="PF00392">
    <property type="entry name" value="GntR"/>
    <property type="match status" value="1"/>
</dbReference>
<dbReference type="RefSeq" id="WP_133611027.1">
    <property type="nucleotide sequence ID" value="NZ_SNXW01000011.1"/>
</dbReference>
<dbReference type="InterPro" id="IPR036390">
    <property type="entry name" value="WH_DNA-bd_sf"/>
</dbReference>
<accession>A0A4V3CV16</accession>
<evidence type="ECO:0000259" key="4">
    <source>
        <dbReference type="PROSITE" id="PS50949"/>
    </source>
</evidence>